<gene>
    <name evidence="1" type="ORF">AKJ29_01740</name>
</gene>
<dbReference type="Proteomes" id="UP000050471">
    <property type="component" value="Unassembled WGS sequence"/>
</dbReference>
<evidence type="ECO:0000313" key="1">
    <source>
        <dbReference type="EMBL" id="KPN62892.1"/>
    </source>
</evidence>
<accession>A0A0P7I1U1</accession>
<keyword evidence="2" id="KW-1185">Reference proteome</keyword>
<sequence length="91" mass="10671">MAKETWTDRAFKHIAQLDAELGPDASYEERRAALRAGYPFGERKGWRYQAWLTAQREYLSRHDNRPLTQKDAPLFFWGSLRGPKDISQCKI</sequence>
<comment type="caution">
    <text evidence="1">The sequence shown here is derived from an EMBL/GenBank/DDBJ whole genome shotgun (WGS) entry which is preliminary data.</text>
</comment>
<organism evidence="1 2">
    <name type="scientific">Aliiroseovarius crassostreae</name>
    <dbReference type="NCBI Taxonomy" id="154981"/>
    <lineage>
        <taxon>Bacteria</taxon>
        <taxon>Pseudomonadati</taxon>
        <taxon>Pseudomonadota</taxon>
        <taxon>Alphaproteobacteria</taxon>
        <taxon>Rhodobacterales</taxon>
        <taxon>Paracoccaceae</taxon>
        <taxon>Aliiroseovarius</taxon>
    </lineage>
</organism>
<dbReference type="STRING" id="154981.AKJ29_01740"/>
<evidence type="ECO:0000313" key="2">
    <source>
        <dbReference type="Proteomes" id="UP000050471"/>
    </source>
</evidence>
<dbReference type="AlphaFoldDB" id="A0A0P7I1U1"/>
<dbReference type="RefSeq" id="WP_052463939.1">
    <property type="nucleotide sequence ID" value="NZ_FPBS01000070.1"/>
</dbReference>
<dbReference type="EMBL" id="LKBA01000008">
    <property type="protein sequence ID" value="KPN62892.1"/>
    <property type="molecule type" value="Genomic_DNA"/>
</dbReference>
<dbReference type="OrthoDB" id="3078749at2"/>
<proteinExistence type="predicted"/>
<name>A0A0P7I1U1_9RHOB</name>
<reference evidence="1 2" key="1">
    <citation type="submission" date="2015-09" db="EMBL/GenBank/DDBJ databases">
        <title>Draft genome sequence of Aliiroseovarius crassostreae CV919-312TSm, the causative agent of Roseovarius Oyster Disease (formerly Juvenile Oyster Disease).</title>
        <authorList>
            <person name="Kessner L."/>
            <person name="Spinard E."/>
            <person name="Nelson D."/>
        </authorList>
    </citation>
    <scope>NUCLEOTIDE SEQUENCE [LARGE SCALE GENOMIC DNA]</scope>
    <source>
        <strain evidence="1 2">CV919-312</strain>
    </source>
</reference>
<protein>
    <submittedName>
        <fullName evidence="1">Uncharacterized protein</fullName>
    </submittedName>
</protein>